<feature type="domain" description="Schlafen AlbA-2" evidence="1">
    <location>
        <begin position="17"/>
        <end position="147"/>
    </location>
</feature>
<proteinExistence type="predicted"/>
<dbReference type="AlphaFoldDB" id="A0A0F9QH88"/>
<accession>A0A0F9QH88</accession>
<gene>
    <name evidence="2" type="ORF">LCGC14_0703030</name>
</gene>
<name>A0A0F9QH88_9ZZZZ</name>
<dbReference type="Gene3D" id="3.30.950.30">
    <property type="entry name" value="Schlafen, AAA domain"/>
    <property type="match status" value="1"/>
</dbReference>
<evidence type="ECO:0000313" key="2">
    <source>
        <dbReference type="EMBL" id="KKN43450.1"/>
    </source>
</evidence>
<reference evidence="2" key="1">
    <citation type="journal article" date="2015" name="Nature">
        <title>Complex archaea that bridge the gap between prokaryotes and eukaryotes.</title>
        <authorList>
            <person name="Spang A."/>
            <person name="Saw J.H."/>
            <person name="Jorgensen S.L."/>
            <person name="Zaremba-Niedzwiedzka K."/>
            <person name="Martijn J."/>
            <person name="Lind A.E."/>
            <person name="van Eijk R."/>
            <person name="Schleper C."/>
            <person name="Guy L."/>
            <person name="Ettema T.J."/>
        </authorList>
    </citation>
    <scope>NUCLEOTIDE SEQUENCE</scope>
</reference>
<dbReference type="InterPro" id="IPR007421">
    <property type="entry name" value="Schlafen_AlbA_2_dom"/>
</dbReference>
<evidence type="ECO:0000259" key="1">
    <source>
        <dbReference type="Pfam" id="PF04326"/>
    </source>
</evidence>
<dbReference type="InterPro" id="IPR038461">
    <property type="entry name" value="Schlafen_AlbA_2_dom_sf"/>
</dbReference>
<organism evidence="2">
    <name type="scientific">marine sediment metagenome</name>
    <dbReference type="NCBI Taxonomy" id="412755"/>
    <lineage>
        <taxon>unclassified sequences</taxon>
        <taxon>metagenomes</taxon>
        <taxon>ecological metagenomes</taxon>
    </lineage>
</organism>
<dbReference type="Pfam" id="PF04326">
    <property type="entry name" value="SLFN_AlbA_2"/>
    <property type="match status" value="1"/>
</dbReference>
<sequence length="390" mass="44728">MMNVLQIIKEGENGKDEFKETFHVNVKTGKKDKSLKKEVSRAVAGMLNSDGGLILIGVANDGTIEGVARDLYCYNASTNQENKDKMRIDIDNTLTTDLGILVKKNLNLSYEELKGKEIFIIKISPSSLPVFLNNVFYVRDGARTIQLEGQTLGEYIFKRSKLSKDEKPAIQAFYNRVATFLRNLANGKLLNVEIKKIVQQLNDSDEKVYFGIEITQTILGSNINFMNYQYKLKISHDLTGTQKNLQKNNNSIKMRNFTNILILLHELRDFLMQNYGFEIQLPINFPMCEVDIGIQYYQNMEVTKHLGLSIKNNNKHPLEISKFGIDYGSGYFLVEEKFIIKPMDNHFSQPISYALIKRQLKDANVVKPYILRGYVKLTTSELFFSKKIKL</sequence>
<protein>
    <recommendedName>
        <fullName evidence="1">Schlafen AlbA-2 domain-containing protein</fullName>
    </recommendedName>
</protein>
<comment type="caution">
    <text evidence="2">The sequence shown here is derived from an EMBL/GenBank/DDBJ whole genome shotgun (WGS) entry which is preliminary data.</text>
</comment>
<dbReference type="EMBL" id="LAZR01001510">
    <property type="protein sequence ID" value="KKN43450.1"/>
    <property type="molecule type" value="Genomic_DNA"/>
</dbReference>